<dbReference type="EMBL" id="CP016617">
    <property type="protein sequence ID" value="ANY82697.1"/>
    <property type="molecule type" value="Genomic_DNA"/>
</dbReference>
<protein>
    <submittedName>
        <fullName evidence="1">Uncharacterized protein</fullName>
    </submittedName>
</protein>
<evidence type="ECO:0000313" key="1">
    <source>
        <dbReference type="EMBL" id="ANY82697.1"/>
    </source>
</evidence>
<dbReference type="AlphaFoldDB" id="A0A1B2ERV9"/>
<accession>A0A1B2ERV9</accession>
<sequence length="165" mass="17993">MSGLDLDPALRLQAHALLDRLVGEGSTFSSGDARRLIALVPMTRASRLSFVGTLTGRGGRLRGDAAGVGPVDLEGEARDKRLSWKAPKLYRIGGYEVTHAPGEIGISLLWHETRIDQSGQSCVLVYDAITGEPREMLIARERSLGLFFIRLSYVSYIPWKTPVAG</sequence>
<dbReference type="RefSeq" id="WP_099513801.1">
    <property type="nucleotide sequence ID" value="NZ_CP016617.1"/>
</dbReference>
<keyword evidence="1" id="KW-0614">Plasmid</keyword>
<gene>
    <name evidence="1" type="ORF">BB934_31050</name>
</gene>
<dbReference type="KEGG" id="moc:BB934_31050"/>
<name>A0A1B2ERV9_9HYPH</name>
<organism evidence="1">
    <name type="scientific">Microvirga ossetica</name>
    <dbReference type="NCBI Taxonomy" id="1882682"/>
    <lineage>
        <taxon>Bacteria</taxon>
        <taxon>Pseudomonadati</taxon>
        <taxon>Pseudomonadota</taxon>
        <taxon>Alphaproteobacteria</taxon>
        <taxon>Hyphomicrobiales</taxon>
        <taxon>Methylobacteriaceae</taxon>
        <taxon>Microvirga</taxon>
    </lineage>
</organism>
<dbReference type="OrthoDB" id="8020009at2"/>
<proteinExistence type="predicted"/>
<reference evidence="1" key="1">
    <citation type="submission" date="2016-07" db="EMBL/GenBank/DDBJ databases">
        <title>Microvirga ossetica sp. nov. a new species of rhizobia isolated from root nodules of the legume species Vicia alpestris Steven originated from North Ossetia region in the Caucasus.</title>
        <authorList>
            <person name="Safronova V.I."/>
            <person name="Kuznetsova I.G."/>
            <person name="Sazanova A.L."/>
            <person name="Belimov A."/>
            <person name="Andronov E."/>
            <person name="Osledkin Y.S."/>
            <person name="Onishchuk O.P."/>
            <person name="Kurchak O.N."/>
            <person name="Shaposhnikov A.I."/>
            <person name="Willems A."/>
            <person name="Tikhonovich I.A."/>
        </authorList>
    </citation>
    <scope>NUCLEOTIDE SEQUENCE [LARGE SCALE GENOMIC DNA]</scope>
    <source>
        <strain evidence="1">V5/3M</strain>
        <plasmid evidence="1">unnamed1</plasmid>
    </source>
</reference>
<geneLocation type="plasmid" evidence="1">
    <name>unnamed1</name>
</geneLocation>